<proteinExistence type="predicted"/>
<dbReference type="STRING" id="582692.SAMN05720606_102231"/>
<sequence>MQHINDWLKQIAHNYILVVIAAVLFFAIKAVIGWYTYRHYDQKLNALTDKVNLLLEQKKTD</sequence>
<dbReference type="EMBL" id="FMVM01000002">
    <property type="protein sequence ID" value="SCY06648.1"/>
    <property type="molecule type" value="Genomic_DNA"/>
</dbReference>
<evidence type="ECO:0000313" key="2">
    <source>
        <dbReference type="EMBL" id="SCY06648.1"/>
    </source>
</evidence>
<evidence type="ECO:0000256" key="1">
    <source>
        <dbReference type="SAM" id="Phobius"/>
    </source>
</evidence>
<dbReference type="RefSeq" id="WP_090916107.1">
    <property type="nucleotide sequence ID" value="NZ_FMVM01000002.1"/>
</dbReference>
<keyword evidence="3" id="KW-1185">Reference proteome</keyword>
<evidence type="ECO:0000313" key="3">
    <source>
        <dbReference type="Proteomes" id="UP000198538"/>
    </source>
</evidence>
<organism evidence="2 3">
    <name type="scientific">Paenibacillus polysaccharolyticus</name>
    <dbReference type="NCBI Taxonomy" id="582692"/>
    <lineage>
        <taxon>Bacteria</taxon>
        <taxon>Bacillati</taxon>
        <taxon>Bacillota</taxon>
        <taxon>Bacilli</taxon>
        <taxon>Bacillales</taxon>
        <taxon>Paenibacillaceae</taxon>
        <taxon>Paenibacillus</taxon>
    </lineage>
</organism>
<accession>A0A1G5CWM9</accession>
<keyword evidence="1" id="KW-0472">Membrane</keyword>
<dbReference type="Proteomes" id="UP000198538">
    <property type="component" value="Unassembled WGS sequence"/>
</dbReference>
<dbReference type="AlphaFoldDB" id="A0A1G5CWM9"/>
<keyword evidence="1" id="KW-0812">Transmembrane</keyword>
<keyword evidence="1" id="KW-1133">Transmembrane helix</keyword>
<protein>
    <submittedName>
        <fullName evidence="2">Uncharacterized protein</fullName>
    </submittedName>
</protein>
<gene>
    <name evidence="2" type="ORF">SAMN05720606_102231</name>
</gene>
<reference evidence="3" key="1">
    <citation type="submission" date="2016-10" db="EMBL/GenBank/DDBJ databases">
        <authorList>
            <person name="Varghese N."/>
            <person name="Submissions S."/>
        </authorList>
    </citation>
    <scope>NUCLEOTIDE SEQUENCE [LARGE SCALE GENOMIC DNA]</scope>
    <source>
        <strain evidence="3">BL9</strain>
    </source>
</reference>
<name>A0A1G5CWM9_9BACL</name>
<feature type="transmembrane region" description="Helical" evidence="1">
    <location>
        <begin position="15"/>
        <end position="37"/>
    </location>
</feature>